<comment type="pathway">
    <text evidence="1">Protein modification; protein ubiquitination.</text>
</comment>
<evidence type="ECO:0000256" key="1">
    <source>
        <dbReference type="ARBA" id="ARBA00004906"/>
    </source>
</evidence>
<dbReference type="Proteomes" id="UP000825935">
    <property type="component" value="Chromosome 22"/>
</dbReference>
<name>A0A8T2S3I2_CERRI</name>
<dbReference type="AlphaFoldDB" id="A0A8T2S3I2"/>
<feature type="domain" description="NPH3" evidence="4">
    <location>
        <begin position="217"/>
        <end position="526"/>
    </location>
</feature>
<keyword evidence="6" id="KW-1185">Reference proteome</keyword>
<dbReference type="EMBL" id="CM035427">
    <property type="protein sequence ID" value="KAH7306717.1"/>
    <property type="molecule type" value="Genomic_DNA"/>
</dbReference>
<feature type="region of interest" description="Disordered" evidence="3">
    <location>
        <begin position="627"/>
        <end position="667"/>
    </location>
</feature>
<keyword evidence="2" id="KW-0833">Ubl conjugation pathway</keyword>
<comment type="caution">
    <text evidence="5">The sequence shown here is derived from an EMBL/GenBank/DDBJ whole genome shotgun (WGS) entry which is preliminary data.</text>
</comment>
<evidence type="ECO:0000256" key="3">
    <source>
        <dbReference type="SAM" id="MobiDB-lite"/>
    </source>
</evidence>
<dbReference type="OMA" id="SGNDSPW"/>
<feature type="compositionally biased region" description="Basic residues" evidence="3">
    <location>
        <begin position="656"/>
        <end position="667"/>
    </location>
</feature>
<dbReference type="EMBL" id="CM035427">
    <property type="protein sequence ID" value="KAH7306714.1"/>
    <property type="molecule type" value="Genomic_DNA"/>
</dbReference>
<organism evidence="5 6">
    <name type="scientific">Ceratopteris richardii</name>
    <name type="common">Triangle waterfern</name>
    <dbReference type="NCBI Taxonomy" id="49495"/>
    <lineage>
        <taxon>Eukaryota</taxon>
        <taxon>Viridiplantae</taxon>
        <taxon>Streptophyta</taxon>
        <taxon>Embryophyta</taxon>
        <taxon>Tracheophyta</taxon>
        <taxon>Polypodiopsida</taxon>
        <taxon>Polypodiidae</taxon>
        <taxon>Polypodiales</taxon>
        <taxon>Pteridineae</taxon>
        <taxon>Pteridaceae</taxon>
        <taxon>Parkerioideae</taxon>
        <taxon>Ceratopteris</taxon>
    </lineage>
</organism>
<dbReference type="EMBL" id="CM035427">
    <property type="protein sequence ID" value="KAH7306715.1"/>
    <property type="molecule type" value="Genomic_DNA"/>
</dbReference>
<evidence type="ECO:0000313" key="5">
    <source>
        <dbReference type="EMBL" id="KAH7306715.1"/>
    </source>
</evidence>
<accession>A0A8T2S3I2</accession>
<dbReference type="SUPFAM" id="SSF54695">
    <property type="entry name" value="POZ domain"/>
    <property type="match status" value="1"/>
</dbReference>
<evidence type="ECO:0000313" key="6">
    <source>
        <dbReference type="Proteomes" id="UP000825935"/>
    </source>
</evidence>
<dbReference type="Gene3D" id="3.30.710.10">
    <property type="entry name" value="Potassium Channel Kv1.1, Chain A"/>
    <property type="match status" value="1"/>
</dbReference>
<dbReference type="OrthoDB" id="624345at2759"/>
<sequence length="667" mass="74585">MKYMKLGHKPDTFRADGNTTTVATDLPSDVVFIVGRRRYHLHKFPLLAKCSRLLSLAISSNAGAIEDEVDIKDIPGGAEAFELCSKFCYGIMITLNAFNVMAARCAAEYLGMTESMEKGNLGLKIDFFMNSSIFCSWRDSIISLEATKSLLPWVEDLKLVSRCIDAIASKAVVNPKKVDWSFTITRYSSADAPFFMNGISPPWNGIQSDHVQNVPEDWWIEDICELDIDHFWKVMLAIKAKSKVSSGVLGEALRVYAYRWLPGVAKDQNLVGTVRGGPASGFADDFVESAAKHRFLLETIVGLLPADRGTCSCSFLLKLLKAANILGAEASSKLELAKRIGLQLEDASLNDLLIPSLSYASDTLYDVDIVHCIVGHFVMQDRSPAETPSYHSHQFPERQSPWSTENLRTDDNSKLMHVPHSIKIRVAKLVDGYLSEIARDSNLVLSKFISLAELIPDFARPVHDGLYRAIDVYLKEHPGLTKTERKRVCQLMDCRKLSMDACMHAAQNDRLPLRVVVQVLFFEQVRAAMAGGFLMNELPSNIKALLPQNEGIHHRMRSTCTLEDWEVLQNECAALKCDLDTMKQNISKTERIRSSVQKQVVNQSKSKGIVFFPKKVFSKLWSSVHQSGERLPDSPGSSENLAGTTYPAVVKEQPKQHTRRSRRHSMS</sequence>
<evidence type="ECO:0000259" key="4">
    <source>
        <dbReference type="PROSITE" id="PS51649"/>
    </source>
</evidence>
<dbReference type="InterPro" id="IPR011333">
    <property type="entry name" value="SKP1/BTB/POZ_sf"/>
</dbReference>
<dbReference type="InterPro" id="IPR027356">
    <property type="entry name" value="NPH3_dom"/>
</dbReference>
<dbReference type="InterPro" id="IPR043454">
    <property type="entry name" value="NPH3/RPT2-like"/>
</dbReference>
<gene>
    <name evidence="5" type="ORF">KP509_22G026400</name>
</gene>
<dbReference type="Pfam" id="PF03000">
    <property type="entry name" value="NPH3"/>
    <property type="match status" value="1"/>
</dbReference>
<dbReference type="PANTHER" id="PTHR32370">
    <property type="entry name" value="OS12G0117600 PROTEIN"/>
    <property type="match status" value="1"/>
</dbReference>
<reference evidence="5" key="1">
    <citation type="submission" date="2021-08" db="EMBL/GenBank/DDBJ databases">
        <title>WGS assembly of Ceratopteris richardii.</title>
        <authorList>
            <person name="Marchant D.B."/>
            <person name="Chen G."/>
            <person name="Jenkins J."/>
            <person name="Shu S."/>
            <person name="Leebens-Mack J."/>
            <person name="Grimwood J."/>
            <person name="Schmutz J."/>
            <person name="Soltis P."/>
            <person name="Soltis D."/>
            <person name="Chen Z.-H."/>
        </authorList>
    </citation>
    <scope>NUCLEOTIDE SEQUENCE</scope>
    <source>
        <strain evidence="5">Whitten #5841</strain>
        <tissue evidence="5">Leaf</tissue>
    </source>
</reference>
<proteinExistence type="predicted"/>
<evidence type="ECO:0000256" key="2">
    <source>
        <dbReference type="ARBA" id="ARBA00022786"/>
    </source>
</evidence>
<dbReference type="PROSITE" id="PS51649">
    <property type="entry name" value="NPH3"/>
    <property type="match status" value="1"/>
</dbReference>
<protein>
    <recommendedName>
        <fullName evidence="4">NPH3 domain-containing protein</fullName>
    </recommendedName>
</protein>